<dbReference type="PROSITE" id="PS51063">
    <property type="entry name" value="HTH_CRP_2"/>
    <property type="match status" value="1"/>
</dbReference>
<proteinExistence type="inferred from homology"/>
<evidence type="ECO:0000256" key="1">
    <source>
        <dbReference type="ARBA" id="ARBA00010466"/>
    </source>
</evidence>
<keyword evidence="2" id="KW-0805">Transcription regulation</keyword>
<accession>A0A4R8VBZ7</accession>
<dbReference type="GO" id="GO:0006355">
    <property type="term" value="P:regulation of DNA-templated transcription"/>
    <property type="evidence" value="ECO:0007669"/>
    <property type="project" value="InterPro"/>
</dbReference>
<dbReference type="PANTHER" id="PTHR34294">
    <property type="entry name" value="TRANSCRIPTIONAL REGULATOR-RELATED"/>
    <property type="match status" value="1"/>
</dbReference>
<evidence type="ECO:0000256" key="4">
    <source>
        <dbReference type="ARBA" id="ARBA00023163"/>
    </source>
</evidence>
<dbReference type="GO" id="GO:0030246">
    <property type="term" value="F:carbohydrate binding"/>
    <property type="evidence" value="ECO:0007669"/>
    <property type="project" value="InterPro"/>
</dbReference>
<dbReference type="SUPFAM" id="SSF100950">
    <property type="entry name" value="NagB/RpiA/CoA transferase-like"/>
    <property type="match status" value="1"/>
</dbReference>
<dbReference type="GO" id="GO:0003677">
    <property type="term" value="F:DNA binding"/>
    <property type="evidence" value="ECO:0007669"/>
    <property type="project" value="UniProtKB-KW"/>
</dbReference>
<organism evidence="6 7">
    <name type="scientific">Terrimesophilobacter mesophilus</name>
    <dbReference type="NCBI Taxonomy" id="433647"/>
    <lineage>
        <taxon>Bacteria</taxon>
        <taxon>Bacillati</taxon>
        <taxon>Actinomycetota</taxon>
        <taxon>Actinomycetes</taxon>
        <taxon>Micrococcales</taxon>
        <taxon>Microbacteriaceae</taxon>
        <taxon>Terrimesophilobacter</taxon>
    </lineage>
</organism>
<dbReference type="PANTHER" id="PTHR34294:SF1">
    <property type="entry name" value="TRANSCRIPTIONAL REGULATOR LSRR"/>
    <property type="match status" value="1"/>
</dbReference>
<keyword evidence="7" id="KW-1185">Reference proteome</keyword>
<keyword evidence="4" id="KW-0804">Transcription</keyword>
<dbReference type="InterPro" id="IPR007324">
    <property type="entry name" value="Sugar-bd_dom_put"/>
</dbReference>
<name>A0A4R8VBZ7_9MICO</name>
<comment type="similarity">
    <text evidence="1">Belongs to the SorC transcriptional regulatory family.</text>
</comment>
<evidence type="ECO:0000313" key="6">
    <source>
        <dbReference type="EMBL" id="TFB79562.1"/>
    </source>
</evidence>
<sequence length="318" mass="33099">MALARDQSVLVKAATLYYLEGKSQAEVAAEIGVSRSNVSRVLAAARTQGIVDIRINDPFGRAGDLEHQLISRFNLADCRVANTGPRTDNLARVGELGAAWLMENLPSKGSLALSWGSAVQSVVDRLVPDPIHSDLEVLPLIGGLSIVDSARDGNVLVRSLALKLGAKHRALHAPAIVESMTTRDAFMAEPSISSVLTAASTARLAIVGIGSVGSGASQTILKAMSLSPDDEDRFLQAEPVGDCCTRYFDKSGTPVGSPTSDRVVGIDLETLRRIPTIVGVAVGPAKAPGVHGALLGGLLDVLIIDSSLAEALLAASMP</sequence>
<keyword evidence="3" id="KW-0238">DNA-binding</keyword>
<dbReference type="InterPro" id="IPR012318">
    <property type="entry name" value="HTH_CRP"/>
</dbReference>
<evidence type="ECO:0000256" key="3">
    <source>
        <dbReference type="ARBA" id="ARBA00023125"/>
    </source>
</evidence>
<dbReference type="EMBL" id="SOFI01000003">
    <property type="protein sequence ID" value="TFB79562.1"/>
    <property type="molecule type" value="Genomic_DNA"/>
</dbReference>
<dbReference type="InterPro" id="IPR051054">
    <property type="entry name" value="SorC_transcr_regulators"/>
</dbReference>
<dbReference type="InterPro" id="IPR037171">
    <property type="entry name" value="NagB/RpiA_transferase-like"/>
</dbReference>
<dbReference type="AlphaFoldDB" id="A0A4R8VBZ7"/>
<protein>
    <submittedName>
        <fullName evidence="6">Sugar-binding transcriptional regulator</fullName>
    </submittedName>
</protein>
<feature type="domain" description="HTH crp-type" evidence="5">
    <location>
        <begin position="1"/>
        <end position="59"/>
    </location>
</feature>
<evidence type="ECO:0000259" key="5">
    <source>
        <dbReference type="PROSITE" id="PS51063"/>
    </source>
</evidence>
<comment type="caution">
    <text evidence="6">The sequence shown here is derived from an EMBL/GenBank/DDBJ whole genome shotgun (WGS) entry which is preliminary data.</text>
</comment>
<dbReference type="Gene3D" id="3.40.50.1360">
    <property type="match status" value="1"/>
</dbReference>
<dbReference type="OrthoDB" id="186585at2"/>
<dbReference type="Gene3D" id="1.10.10.60">
    <property type="entry name" value="Homeodomain-like"/>
    <property type="match status" value="1"/>
</dbReference>
<dbReference type="Proteomes" id="UP000298488">
    <property type="component" value="Unassembled WGS sequence"/>
</dbReference>
<gene>
    <name evidence="6" type="ORF">E3N84_05570</name>
</gene>
<evidence type="ECO:0000256" key="2">
    <source>
        <dbReference type="ARBA" id="ARBA00023015"/>
    </source>
</evidence>
<reference evidence="6 7" key="1">
    <citation type="submission" date="2019-03" db="EMBL/GenBank/DDBJ databases">
        <title>Genomics of glacier-inhabiting Cryobacterium strains.</title>
        <authorList>
            <person name="Liu Q."/>
            <person name="Xin Y.-H."/>
        </authorList>
    </citation>
    <scope>NUCLEOTIDE SEQUENCE [LARGE SCALE GENOMIC DNA]</scope>
    <source>
        <strain evidence="6 7">CGMCC 1.10440</strain>
    </source>
</reference>
<dbReference type="Pfam" id="PF04198">
    <property type="entry name" value="Sugar-bind"/>
    <property type="match status" value="1"/>
</dbReference>
<evidence type="ECO:0000313" key="7">
    <source>
        <dbReference type="Proteomes" id="UP000298488"/>
    </source>
</evidence>